<evidence type="ECO:0000256" key="5">
    <source>
        <dbReference type="ARBA" id="ARBA00023027"/>
    </source>
</evidence>
<comment type="pathway">
    <text evidence="1">Cofactor biosynthesis; NAD(+) biosynthesis.</text>
</comment>
<keyword evidence="4 6" id="KW-0067">ATP-binding</keyword>
<accession>A0ABV6YCU6</accession>
<sequence>MALYDDILDLSRQAQRGPLSSWFERRLHDQINSGLFLPETELQRVGDALIGELIGYRQQAGVSTAVLGMSGGVDSALTAALLKRAGWRVIGFTLPIEQNPEETERGVEACHALGLEHMHLDLSGPYRQIVGELGELENRIASEDDERLRTRRGNVRARLRMITLYDQAHRFSGLVASTDNFSELGAGFWTLHGDVGDLAPIQSLIKSWEVPWMARAFGVPERTWRANPTDGLGIGGGDEAQIGVSYLEWDIMVFALLEGLALNPGLTAEEMAEALEIGGDIHARTALDTVLRRLRSTWYKRSNPIRLDHPVAERYEALDALDAHLFRPAVLRADEALSRFSGELQDLANQLADALKASERRLVTAESCTAGLLAACVAGAPGSSGVLEGSFVTYCSSLKSDALGVPAELIEEKTPYHPEVARQMASGALDRAPCASLALAVTGVGGPGPHEGKPAGLVYIGAALRGREPHVEEHHFAGRPKEVLAATIRAALHLGLRTIREADALCL</sequence>
<name>A0ABV6YCU6_9HYPH</name>
<evidence type="ECO:0000256" key="2">
    <source>
        <dbReference type="ARBA" id="ARBA00022598"/>
    </source>
</evidence>
<dbReference type="SUPFAM" id="SSF52402">
    <property type="entry name" value="Adenine nucleotide alpha hydrolases-like"/>
    <property type="match status" value="1"/>
</dbReference>
<dbReference type="SUPFAM" id="SSF142433">
    <property type="entry name" value="CinA-like"/>
    <property type="match status" value="1"/>
</dbReference>
<dbReference type="GO" id="GO:0008795">
    <property type="term" value="F:NAD+ synthase activity"/>
    <property type="evidence" value="ECO:0007669"/>
    <property type="project" value="UniProtKB-EC"/>
</dbReference>
<dbReference type="Proteomes" id="UP001593940">
    <property type="component" value="Unassembled WGS sequence"/>
</dbReference>
<dbReference type="Pfam" id="PF02540">
    <property type="entry name" value="NAD_synthase"/>
    <property type="match status" value="1"/>
</dbReference>
<evidence type="ECO:0000256" key="7">
    <source>
        <dbReference type="RuleBase" id="RU003812"/>
    </source>
</evidence>
<organism evidence="10 11">
    <name type="scientific">Microvirga arabica</name>
    <dbReference type="NCBI Taxonomy" id="1128671"/>
    <lineage>
        <taxon>Bacteria</taxon>
        <taxon>Pseudomonadati</taxon>
        <taxon>Pseudomonadota</taxon>
        <taxon>Alphaproteobacteria</taxon>
        <taxon>Hyphomicrobiales</taxon>
        <taxon>Methylobacteriaceae</taxon>
        <taxon>Microvirga</taxon>
    </lineage>
</organism>
<dbReference type="CDD" id="cd00553">
    <property type="entry name" value="NAD_synthase"/>
    <property type="match status" value="1"/>
</dbReference>
<keyword evidence="11" id="KW-1185">Reference proteome</keyword>
<evidence type="ECO:0000259" key="9">
    <source>
        <dbReference type="Pfam" id="PF02540"/>
    </source>
</evidence>
<keyword evidence="2 6" id="KW-0436">Ligase</keyword>
<dbReference type="EMBL" id="JBHOMY010000082">
    <property type="protein sequence ID" value="MFC1459117.1"/>
    <property type="molecule type" value="Genomic_DNA"/>
</dbReference>
<evidence type="ECO:0000256" key="1">
    <source>
        <dbReference type="ARBA" id="ARBA00004790"/>
    </source>
</evidence>
<proteinExistence type="inferred from homology"/>
<dbReference type="InterPro" id="IPR008136">
    <property type="entry name" value="CinA_C"/>
</dbReference>
<dbReference type="NCBIfam" id="TIGR00199">
    <property type="entry name" value="PncC_domain"/>
    <property type="match status" value="1"/>
</dbReference>
<dbReference type="NCBIfam" id="TIGR00552">
    <property type="entry name" value="nadE"/>
    <property type="match status" value="1"/>
</dbReference>
<reference evidence="10 11" key="1">
    <citation type="submission" date="2024-09" db="EMBL/GenBank/DDBJ databases">
        <title>Nodulacao em especies de Leguminosae Basais da Amazonia e Caracterizacao dos Rizobios e Bacterias Associadas aos Nodulos.</title>
        <authorList>
            <person name="Jambeiro I.C.A."/>
            <person name="Lopes I.S."/>
            <person name="Aguiar E.R.G.R."/>
            <person name="Santos A.F.J."/>
            <person name="Dos Santos J.M.F."/>
            <person name="Gross E."/>
        </authorList>
    </citation>
    <scope>NUCLEOTIDE SEQUENCE [LARGE SCALE GENOMIC DNA]</scope>
    <source>
        <strain evidence="10 11">BRUESC1165</strain>
    </source>
</reference>
<evidence type="ECO:0000256" key="4">
    <source>
        <dbReference type="ARBA" id="ARBA00022840"/>
    </source>
</evidence>
<evidence type="ECO:0000256" key="6">
    <source>
        <dbReference type="RuleBase" id="RU003811"/>
    </source>
</evidence>
<evidence type="ECO:0000313" key="10">
    <source>
        <dbReference type="EMBL" id="MFC1459117.1"/>
    </source>
</evidence>
<keyword evidence="5 6" id="KW-0520">NAD</keyword>
<gene>
    <name evidence="10" type="primary">nadE</name>
    <name evidence="10" type="ORF">ACETIH_20910</name>
</gene>
<dbReference type="InterPro" id="IPR022310">
    <property type="entry name" value="NAD/GMP_synthase"/>
</dbReference>
<comment type="similarity">
    <text evidence="6">Belongs to the NAD synthetase family.</text>
</comment>
<dbReference type="RefSeq" id="WP_377030858.1">
    <property type="nucleotide sequence ID" value="NZ_JBHOMY010000082.1"/>
</dbReference>
<dbReference type="PANTHER" id="PTHR23090:SF9">
    <property type="entry name" value="GLUTAMINE-DEPENDENT NAD(+) SYNTHETASE"/>
    <property type="match status" value="1"/>
</dbReference>
<dbReference type="PANTHER" id="PTHR23090">
    <property type="entry name" value="NH 3 /GLUTAMINE-DEPENDENT NAD + SYNTHETASE"/>
    <property type="match status" value="1"/>
</dbReference>
<dbReference type="Pfam" id="PF02464">
    <property type="entry name" value="CinA"/>
    <property type="match status" value="1"/>
</dbReference>
<feature type="domain" description="NAD/GMP synthase" evidence="9">
    <location>
        <begin position="55"/>
        <end position="304"/>
    </location>
</feature>
<evidence type="ECO:0000256" key="3">
    <source>
        <dbReference type="ARBA" id="ARBA00022741"/>
    </source>
</evidence>
<dbReference type="InterPro" id="IPR014729">
    <property type="entry name" value="Rossmann-like_a/b/a_fold"/>
</dbReference>
<dbReference type="InterPro" id="IPR003694">
    <property type="entry name" value="NAD_synthase"/>
</dbReference>
<comment type="caution">
    <text evidence="10">The sequence shown here is derived from an EMBL/GenBank/DDBJ whole genome shotgun (WGS) entry which is preliminary data.</text>
</comment>
<dbReference type="InterPro" id="IPR036653">
    <property type="entry name" value="CinA-like_C"/>
</dbReference>
<protein>
    <recommendedName>
        <fullName evidence="7">NH(3)-dependent NAD(+) synthetase</fullName>
        <ecNumber evidence="7">6.3.1.5</ecNumber>
    </recommendedName>
</protein>
<dbReference type="EC" id="6.3.1.5" evidence="7"/>
<evidence type="ECO:0000313" key="11">
    <source>
        <dbReference type="Proteomes" id="UP001593940"/>
    </source>
</evidence>
<keyword evidence="3 6" id="KW-0547">Nucleotide-binding</keyword>
<feature type="domain" description="CinA C-terminal" evidence="8">
    <location>
        <begin position="345"/>
        <end position="494"/>
    </location>
</feature>
<dbReference type="Gene3D" id="3.40.50.620">
    <property type="entry name" value="HUPs"/>
    <property type="match status" value="1"/>
</dbReference>
<dbReference type="Gene3D" id="3.90.950.20">
    <property type="entry name" value="CinA-like"/>
    <property type="match status" value="1"/>
</dbReference>
<comment type="catalytic activity">
    <reaction evidence="7">
        <text>deamido-NAD(+) + NH4(+) + ATP = AMP + diphosphate + NAD(+) + H(+)</text>
        <dbReference type="Rhea" id="RHEA:21188"/>
        <dbReference type="ChEBI" id="CHEBI:15378"/>
        <dbReference type="ChEBI" id="CHEBI:28938"/>
        <dbReference type="ChEBI" id="CHEBI:30616"/>
        <dbReference type="ChEBI" id="CHEBI:33019"/>
        <dbReference type="ChEBI" id="CHEBI:57540"/>
        <dbReference type="ChEBI" id="CHEBI:58437"/>
        <dbReference type="ChEBI" id="CHEBI:456215"/>
        <dbReference type="EC" id="6.3.1.5"/>
    </reaction>
</comment>
<evidence type="ECO:0000259" key="8">
    <source>
        <dbReference type="Pfam" id="PF02464"/>
    </source>
</evidence>